<dbReference type="Gene3D" id="3.40.190.10">
    <property type="entry name" value="Periplasmic binding protein-like II"/>
    <property type="match status" value="2"/>
</dbReference>
<feature type="signal peptide" evidence="8">
    <location>
        <begin position="1"/>
        <end position="18"/>
    </location>
</feature>
<dbReference type="GO" id="GO:0016020">
    <property type="term" value="C:membrane"/>
    <property type="evidence" value="ECO:0007669"/>
    <property type="project" value="UniProtKB-SubCell"/>
</dbReference>
<evidence type="ECO:0000256" key="1">
    <source>
        <dbReference type="ARBA" id="ARBA00004635"/>
    </source>
</evidence>
<gene>
    <name evidence="9" type="ORF">EEX84_15605</name>
</gene>
<dbReference type="CDD" id="cd13526">
    <property type="entry name" value="PBP2_lipoprotein_MetQ_like"/>
    <property type="match status" value="1"/>
</dbReference>
<reference evidence="9 10" key="1">
    <citation type="journal article" date="2018" name="Int. J. Syst. Evol. Microbiol.">
        <title>Planococcus salinus sp. nov., a moderately halophilic bacterium isolated from a saline-alkali soil.</title>
        <authorList>
            <person name="Gan L."/>
        </authorList>
    </citation>
    <scope>NUCLEOTIDE SEQUENCE [LARGE SCALE GENOMIC DNA]</scope>
    <source>
        <strain evidence="9 10">LCB217</strain>
    </source>
</reference>
<accession>A0A3M8P3E9</accession>
<dbReference type="RefSeq" id="WP_123166578.1">
    <property type="nucleotide sequence ID" value="NZ_RIAX01000019.1"/>
</dbReference>
<proteinExistence type="inferred from homology"/>
<dbReference type="Pfam" id="PF03180">
    <property type="entry name" value="Lipoprotein_9"/>
    <property type="match status" value="1"/>
</dbReference>
<evidence type="ECO:0000256" key="3">
    <source>
        <dbReference type="ARBA" id="ARBA00023136"/>
    </source>
</evidence>
<comment type="similarity">
    <text evidence="6">Belongs to the nlpA lipoprotein family.</text>
</comment>
<dbReference type="AlphaFoldDB" id="A0A3M8P3E9"/>
<evidence type="ECO:0000313" key="10">
    <source>
        <dbReference type="Proteomes" id="UP000275473"/>
    </source>
</evidence>
<dbReference type="OrthoDB" id="9812878at2"/>
<protein>
    <recommendedName>
        <fullName evidence="6">Lipoprotein</fullName>
    </recommendedName>
</protein>
<feature type="chain" id="PRO_5039080137" description="Lipoprotein" evidence="8">
    <location>
        <begin position="19"/>
        <end position="279"/>
    </location>
</feature>
<dbReference type="PANTHER" id="PTHR30429">
    <property type="entry name" value="D-METHIONINE-BINDING LIPOPROTEIN METQ"/>
    <property type="match status" value="1"/>
</dbReference>
<evidence type="ECO:0000256" key="5">
    <source>
        <dbReference type="ARBA" id="ARBA00023288"/>
    </source>
</evidence>
<evidence type="ECO:0000256" key="6">
    <source>
        <dbReference type="PIRNR" id="PIRNR002854"/>
    </source>
</evidence>
<evidence type="ECO:0000256" key="4">
    <source>
        <dbReference type="ARBA" id="ARBA00023139"/>
    </source>
</evidence>
<dbReference type="Proteomes" id="UP000275473">
    <property type="component" value="Unassembled WGS sequence"/>
</dbReference>
<keyword evidence="5 6" id="KW-0449">Lipoprotein</keyword>
<sequence>MKKWTATSLLVLTTTALAACGSGDDSASTTEEAESLVSDGVLTVGVTGGPHEQLVERVAELAEEQDLDFTIEAEVFTDYVMPNVALAEGDIDLNSFQTEPFFEEMKESRDLDLVRVGDTVTFPMGIYSLDVTDVSELEEGARIGLPSDPTNSGRALALFEEAGLLKVEEGVGLQATVMDIAENENNYEFIELDSAQIARQLNELDAAAINTNFAIEAGFTPAEDAIFIEPKDSPFVNLVASRAENQDDEAIDQFLELYHSEEVKQFIEEEFSGSLIPSW</sequence>
<keyword evidence="3" id="KW-0472">Membrane</keyword>
<evidence type="ECO:0000256" key="8">
    <source>
        <dbReference type="SAM" id="SignalP"/>
    </source>
</evidence>
<organism evidence="9 10">
    <name type="scientific">Planococcus salinus</name>
    <dbReference type="NCBI Taxonomy" id="1848460"/>
    <lineage>
        <taxon>Bacteria</taxon>
        <taxon>Bacillati</taxon>
        <taxon>Bacillota</taxon>
        <taxon>Bacilli</taxon>
        <taxon>Bacillales</taxon>
        <taxon>Caryophanaceae</taxon>
        <taxon>Planococcus</taxon>
    </lineage>
</organism>
<evidence type="ECO:0000256" key="7">
    <source>
        <dbReference type="PIRSR" id="PIRSR002854-1"/>
    </source>
</evidence>
<keyword evidence="4" id="KW-0564">Palmitate</keyword>
<keyword evidence="2 8" id="KW-0732">Signal</keyword>
<dbReference type="InterPro" id="IPR004872">
    <property type="entry name" value="Lipoprotein_NlpA"/>
</dbReference>
<dbReference type="EMBL" id="RIAX01000019">
    <property type="protein sequence ID" value="RNF38227.1"/>
    <property type="molecule type" value="Genomic_DNA"/>
</dbReference>
<dbReference type="PIRSF" id="PIRSF002854">
    <property type="entry name" value="MetQ"/>
    <property type="match status" value="1"/>
</dbReference>
<dbReference type="PANTHER" id="PTHR30429:SF1">
    <property type="entry name" value="D-METHIONINE-BINDING LIPOPROTEIN METQ-RELATED"/>
    <property type="match status" value="1"/>
</dbReference>
<name>A0A3M8P3E9_9BACL</name>
<evidence type="ECO:0000313" key="9">
    <source>
        <dbReference type="EMBL" id="RNF38227.1"/>
    </source>
</evidence>
<feature type="lipid moiety-binding region" description="S-diacylglycerol cysteine" evidence="7">
    <location>
        <position position="20"/>
    </location>
</feature>
<comment type="caution">
    <text evidence="9">The sequence shown here is derived from an EMBL/GenBank/DDBJ whole genome shotgun (WGS) entry which is preliminary data.</text>
</comment>
<keyword evidence="10" id="KW-1185">Reference proteome</keyword>
<evidence type="ECO:0000256" key="2">
    <source>
        <dbReference type="ARBA" id="ARBA00022729"/>
    </source>
</evidence>
<dbReference type="SUPFAM" id="SSF53850">
    <property type="entry name" value="Periplasmic binding protein-like II"/>
    <property type="match status" value="1"/>
</dbReference>
<comment type="subcellular location">
    <subcellularLocation>
        <location evidence="1">Membrane</location>
        <topology evidence="1">Lipid-anchor</topology>
    </subcellularLocation>
</comment>
<dbReference type="PROSITE" id="PS51257">
    <property type="entry name" value="PROKAR_LIPOPROTEIN"/>
    <property type="match status" value="1"/>
</dbReference>